<proteinExistence type="predicted"/>
<evidence type="ECO:0008006" key="3">
    <source>
        <dbReference type="Google" id="ProtNLM"/>
    </source>
</evidence>
<dbReference type="Proteomes" id="UP001217485">
    <property type="component" value="Unassembled WGS sequence"/>
</dbReference>
<gene>
    <name evidence="1" type="ORF">POL72_15215</name>
</gene>
<organism evidence="1 2">
    <name type="scientific">Sorangium atrum</name>
    <dbReference type="NCBI Taxonomy" id="2995308"/>
    <lineage>
        <taxon>Bacteria</taxon>
        <taxon>Pseudomonadati</taxon>
        <taxon>Myxococcota</taxon>
        <taxon>Polyangia</taxon>
        <taxon>Polyangiales</taxon>
        <taxon>Polyangiaceae</taxon>
        <taxon>Sorangium</taxon>
    </lineage>
</organism>
<reference evidence="1 2" key="1">
    <citation type="submission" date="2023-01" db="EMBL/GenBank/DDBJ databases">
        <title>Minimal conservation of predation-associated metabolite biosynthetic gene clusters underscores biosynthetic potential of Myxococcota including descriptions for ten novel species: Archangium lansinium sp. nov., Myxococcus landrumus sp. nov., Nannocystis bai.</title>
        <authorList>
            <person name="Ahearne A."/>
            <person name="Stevens C."/>
            <person name="Dowd S."/>
        </authorList>
    </citation>
    <scope>NUCLEOTIDE SEQUENCE [LARGE SCALE GENOMIC DNA]</scope>
    <source>
        <strain evidence="1 2">WIWO2</strain>
    </source>
</reference>
<comment type="caution">
    <text evidence="1">The sequence shown here is derived from an EMBL/GenBank/DDBJ whole genome shotgun (WGS) entry which is preliminary data.</text>
</comment>
<name>A0ABT5BYB5_9BACT</name>
<dbReference type="EMBL" id="JAQNDK010000002">
    <property type="protein sequence ID" value="MDC0679092.1"/>
    <property type="molecule type" value="Genomic_DNA"/>
</dbReference>
<accession>A0ABT5BYB5</accession>
<evidence type="ECO:0000313" key="2">
    <source>
        <dbReference type="Proteomes" id="UP001217485"/>
    </source>
</evidence>
<dbReference type="RefSeq" id="WP_272096036.1">
    <property type="nucleotide sequence ID" value="NZ_JAQNDK010000002.1"/>
</dbReference>
<protein>
    <recommendedName>
        <fullName evidence="3">Lipoprotein</fullName>
    </recommendedName>
</protein>
<sequence>MTRLTRSPELSGEVRRVQDGFVIFTEPVATDETREWLIGNERDEWRSVSIPLSPNFSYELMPTPIAVGTAAEPRAIRITIGAGYVGFANHFFSQVLDESGELLGEPTAVLEIFDRISSTNVSAGSLDGERAAVGNAHSGEWDPRIVLLDRDGKPVSDEIHLLETGDRPLYRCFALTGTAHGVVATIIDGDTGELRLLELDAEGQVVQEATLEGIDDILCPRVSVDPSGIFVSSGLDVPSFSRGSARDVYRVSGGALDLVATLPEPPEGVSYGWALGGDVPLVSAQSQTGLRFAERRGTELLPLEGDFTGRLIPSADGRLFVANVSPEDSVIVEVSCAPSAP</sequence>
<keyword evidence="2" id="KW-1185">Reference proteome</keyword>
<evidence type="ECO:0000313" key="1">
    <source>
        <dbReference type="EMBL" id="MDC0679092.1"/>
    </source>
</evidence>
<dbReference type="SUPFAM" id="SSF63829">
    <property type="entry name" value="Calcium-dependent phosphotriesterase"/>
    <property type="match status" value="1"/>
</dbReference>